<dbReference type="Pfam" id="PF14529">
    <property type="entry name" value="Exo_endo_phos_2"/>
    <property type="match status" value="1"/>
</dbReference>
<dbReference type="InterPro" id="IPR036691">
    <property type="entry name" value="Endo/exonu/phosph_ase_sf"/>
</dbReference>
<organism evidence="3 4">
    <name type="scientific">Pleurodeles waltl</name>
    <name type="common">Iberian ribbed newt</name>
    <dbReference type="NCBI Taxonomy" id="8319"/>
    <lineage>
        <taxon>Eukaryota</taxon>
        <taxon>Metazoa</taxon>
        <taxon>Chordata</taxon>
        <taxon>Craniata</taxon>
        <taxon>Vertebrata</taxon>
        <taxon>Euteleostomi</taxon>
        <taxon>Amphibia</taxon>
        <taxon>Batrachia</taxon>
        <taxon>Caudata</taxon>
        <taxon>Salamandroidea</taxon>
        <taxon>Salamandridae</taxon>
        <taxon>Pleurodelinae</taxon>
        <taxon>Pleurodeles</taxon>
    </lineage>
</organism>
<feature type="region of interest" description="Disordered" evidence="1">
    <location>
        <begin position="60"/>
        <end position="84"/>
    </location>
</feature>
<protein>
    <recommendedName>
        <fullName evidence="2">Endonuclease/exonuclease/phosphatase domain-containing protein</fullName>
    </recommendedName>
</protein>
<keyword evidence="4" id="KW-1185">Reference proteome</keyword>
<reference evidence="3" key="1">
    <citation type="journal article" date="2022" name="bioRxiv">
        <title>Sequencing and chromosome-scale assembly of the giantPleurodeles waltlgenome.</title>
        <authorList>
            <person name="Brown T."/>
            <person name="Elewa A."/>
            <person name="Iarovenko S."/>
            <person name="Subramanian E."/>
            <person name="Araus A.J."/>
            <person name="Petzold A."/>
            <person name="Susuki M."/>
            <person name="Suzuki K.-i.T."/>
            <person name="Hayashi T."/>
            <person name="Toyoda A."/>
            <person name="Oliveira C."/>
            <person name="Osipova E."/>
            <person name="Leigh N.D."/>
            <person name="Simon A."/>
            <person name="Yun M.H."/>
        </authorList>
    </citation>
    <scope>NUCLEOTIDE SEQUENCE</scope>
    <source>
        <strain evidence="3">20211129_DDA</strain>
        <tissue evidence="3">Liver</tissue>
    </source>
</reference>
<dbReference type="Gene3D" id="3.60.10.10">
    <property type="entry name" value="Endonuclease/exonuclease/phosphatase"/>
    <property type="match status" value="1"/>
</dbReference>
<sequence length="243" mass="27749">MLEQTPRPIIIINIYINPNMTRNQHLLDTTEKELLALKMEFGNALWIITGDFNLNMANRGKGSSREGALDQRLGIPPQESPFKDKDKCDHSLVRLLKALGLRALNGRFPTDIPMNPSHIAKKSAFTLDYTFVSTDIFKYFQDFSIEVRCESDHHPQTMKIANNNALAAPLPRTGEQDPGSHLHCIRWSNKCMEKYEVWKATLTSDQTEQVDIISKWEATLTSLRNQLEPKQPFRASRLLSRNG</sequence>
<accession>A0AAV7VUR0</accession>
<evidence type="ECO:0000259" key="2">
    <source>
        <dbReference type="Pfam" id="PF14529"/>
    </source>
</evidence>
<dbReference type="SUPFAM" id="SSF56219">
    <property type="entry name" value="DNase I-like"/>
    <property type="match status" value="1"/>
</dbReference>
<gene>
    <name evidence="3" type="ORF">NDU88_008293</name>
</gene>
<evidence type="ECO:0000313" key="3">
    <source>
        <dbReference type="EMBL" id="KAJ1204516.1"/>
    </source>
</evidence>
<dbReference type="InterPro" id="IPR005135">
    <property type="entry name" value="Endo/exonuclease/phosphatase"/>
</dbReference>
<evidence type="ECO:0000256" key="1">
    <source>
        <dbReference type="SAM" id="MobiDB-lite"/>
    </source>
</evidence>
<feature type="domain" description="Endonuclease/exonuclease/phosphatase" evidence="2">
    <location>
        <begin position="9"/>
        <end position="155"/>
    </location>
</feature>
<comment type="caution">
    <text evidence="3">The sequence shown here is derived from an EMBL/GenBank/DDBJ whole genome shotgun (WGS) entry which is preliminary data.</text>
</comment>
<proteinExistence type="predicted"/>
<name>A0AAV7VUR0_PLEWA</name>
<dbReference type="GO" id="GO:0003824">
    <property type="term" value="F:catalytic activity"/>
    <property type="evidence" value="ECO:0007669"/>
    <property type="project" value="InterPro"/>
</dbReference>
<dbReference type="Proteomes" id="UP001066276">
    <property type="component" value="Chromosome 2_1"/>
</dbReference>
<dbReference type="AlphaFoldDB" id="A0AAV7VUR0"/>
<dbReference type="EMBL" id="JANPWB010000003">
    <property type="protein sequence ID" value="KAJ1204516.1"/>
    <property type="molecule type" value="Genomic_DNA"/>
</dbReference>
<evidence type="ECO:0000313" key="4">
    <source>
        <dbReference type="Proteomes" id="UP001066276"/>
    </source>
</evidence>